<reference evidence="2 3" key="1">
    <citation type="submission" date="2018-04" db="EMBL/GenBank/DDBJ databases">
        <title>Polynucleobacter sp. UH21B genome.</title>
        <authorList>
            <person name="Hahn M.W."/>
        </authorList>
    </citation>
    <scope>NUCLEOTIDE SEQUENCE [LARGE SCALE GENOMIC DNA]</scope>
    <source>
        <strain evidence="2 3">MWH-UH21B</strain>
    </source>
</reference>
<dbReference type="Proteomes" id="UP000503312">
    <property type="component" value="Chromosome"/>
</dbReference>
<dbReference type="EMBL" id="CP028942">
    <property type="protein sequence ID" value="QKM64378.1"/>
    <property type="molecule type" value="Genomic_DNA"/>
</dbReference>
<dbReference type="PANTHER" id="PTHR33490">
    <property type="entry name" value="BLR5614 PROTEIN-RELATED"/>
    <property type="match status" value="1"/>
</dbReference>
<dbReference type="KEGG" id="ptrp:DCO17_03460"/>
<dbReference type="InterPro" id="IPR013589">
    <property type="entry name" value="Bac_transglu_N"/>
</dbReference>
<feature type="domain" description="Transglutaminase-like" evidence="1">
    <location>
        <begin position="178"/>
        <end position="257"/>
    </location>
</feature>
<dbReference type="PANTHER" id="PTHR33490:SF7">
    <property type="entry name" value="BLR2979 PROTEIN"/>
    <property type="match status" value="1"/>
</dbReference>
<organism evidence="2 3">
    <name type="scientific">Polynucleobacter tropicus</name>
    <dbReference type="NCBI Taxonomy" id="1743174"/>
    <lineage>
        <taxon>Bacteria</taxon>
        <taxon>Pseudomonadati</taxon>
        <taxon>Pseudomonadota</taxon>
        <taxon>Betaproteobacteria</taxon>
        <taxon>Burkholderiales</taxon>
        <taxon>Burkholderiaceae</taxon>
        <taxon>Polynucleobacter</taxon>
    </lineage>
</organism>
<gene>
    <name evidence="2" type="ORF">DCO17_03460</name>
</gene>
<name>A0A6M9PYI0_9BURK</name>
<dbReference type="InterPro" id="IPR038765">
    <property type="entry name" value="Papain-like_cys_pep_sf"/>
</dbReference>
<dbReference type="Pfam" id="PF01841">
    <property type="entry name" value="Transglut_core"/>
    <property type="match status" value="1"/>
</dbReference>
<dbReference type="Gene3D" id="3.10.620.30">
    <property type="match status" value="1"/>
</dbReference>
<sequence>MLLEIIHETQYDYDPSVEIAQHFAHLKPASVQSQQVLESEIQVNLKPAWSEESLDNYGNVRTFFSLQNRHSELLISAKSLIETNGNFQSGPKPQDTPAWELVREYFRYHSKSKWDAASEFLFSSPFVEIRSEFYEFARANFTSGRPVLEAAIDLTQRIYGEFHYVSKSTDIGTPALEALNNRKGVCQDFAHILIASLRSIGLPAKYISGYILTNPPPGQPRLIGGDASHAWVSVYVPNIDSNGDLTGGNWCDLDPTNNRWGYISPGEDYVLLAQGRDYADVSPIRGVIHGGSDHKLDVAVTVRPIER</sequence>
<dbReference type="RefSeq" id="WP_173955421.1">
    <property type="nucleotide sequence ID" value="NZ_CP028942.1"/>
</dbReference>
<evidence type="ECO:0000313" key="2">
    <source>
        <dbReference type="EMBL" id="QKM64378.1"/>
    </source>
</evidence>
<protein>
    <submittedName>
        <fullName evidence="2">Transglutaminase</fullName>
    </submittedName>
</protein>
<evidence type="ECO:0000313" key="3">
    <source>
        <dbReference type="Proteomes" id="UP000503312"/>
    </source>
</evidence>
<dbReference type="Pfam" id="PF08379">
    <property type="entry name" value="Bact_transglu_N"/>
    <property type="match status" value="1"/>
</dbReference>
<dbReference type="SUPFAM" id="SSF54001">
    <property type="entry name" value="Cysteine proteinases"/>
    <property type="match status" value="1"/>
</dbReference>
<proteinExistence type="predicted"/>
<dbReference type="SMART" id="SM00460">
    <property type="entry name" value="TGc"/>
    <property type="match status" value="1"/>
</dbReference>
<keyword evidence="3" id="KW-1185">Reference proteome</keyword>
<dbReference type="InterPro" id="IPR002931">
    <property type="entry name" value="Transglutaminase-like"/>
</dbReference>
<dbReference type="AlphaFoldDB" id="A0A6M9PYI0"/>
<accession>A0A6M9PYI0</accession>
<evidence type="ECO:0000259" key="1">
    <source>
        <dbReference type="SMART" id="SM00460"/>
    </source>
</evidence>